<dbReference type="GO" id="GO:0043130">
    <property type="term" value="F:ubiquitin binding"/>
    <property type="evidence" value="ECO:0007669"/>
    <property type="project" value="InterPro"/>
</dbReference>
<dbReference type="GO" id="GO:0007015">
    <property type="term" value="P:actin filament organization"/>
    <property type="evidence" value="ECO:0007669"/>
    <property type="project" value="InterPro"/>
</dbReference>
<dbReference type="InterPro" id="IPR038425">
    <property type="entry name" value="GAT_sf"/>
</dbReference>
<dbReference type="PANTHER" id="PTHR47789:SF1">
    <property type="entry name" value="LAS SEVENTEEN-BINDING PROTEIN 5"/>
    <property type="match status" value="1"/>
</dbReference>
<accession>A0A420J0Q1</accession>
<feature type="compositionally biased region" description="Polar residues" evidence="2">
    <location>
        <begin position="397"/>
        <end position="427"/>
    </location>
</feature>
<dbReference type="Gene3D" id="1.20.58.160">
    <property type="match status" value="1"/>
</dbReference>
<evidence type="ECO:0000259" key="3">
    <source>
        <dbReference type="PROSITE" id="PS50179"/>
    </source>
</evidence>
<sequence length="442" mass="50116">MGSFLRSVAYPLYYFFFPDSRNQKLPYTNISIIIENLTQDDRAGSVYDVSGVPKLINEISLQRTGPREAARALRKRLKHGTPSTQLRALSIVDDLLENAGPHFRLNVDDTALRERLMSLASSPSTNSLVKRRCRALFKSWHHQYKGYDGLELYCDLFERLPWQELPSVEDKSKVTEEPERGVHPKVRENNDHQKEGNSDPSSPEVVQFPMLSGPMRPNMNPRAPHFRSSSSKKASNQSTESKLRKTKKVFKLEEERLAIKSKIAETSIAATNLMNSLKLFKDESGKISKDHSTVAQVETCKDIRRSILSYIEDIYIDEWLGPLLQANDVLVGALLEYEKLDQSKEVDCGLDEKIDHEGSSANSNFLSTRSLYHSADELTDKFSDCNQKCGSIHSTQMNKEISSSTHHQSQNKPIPELNESNINSQNEDINDPFSDRNAIDLL</sequence>
<dbReference type="InterPro" id="IPR002014">
    <property type="entry name" value="VHS_dom"/>
</dbReference>
<dbReference type="GO" id="GO:0007034">
    <property type="term" value="P:vacuolar transport"/>
    <property type="evidence" value="ECO:0007669"/>
    <property type="project" value="UniProtKB-ARBA"/>
</dbReference>
<dbReference type="CDD" id="cd16980">
    <property type="entry name" value="VHS_Lsb5"/>
    <property type="match status" value="1"/>
</dbReference>
<dbReference type="CDD" id="cd14232">
    <property type="entry name" value="GAT_LSB5"/>
    <property type="match status" value="1"/>
</dbReference>
<feature type="region of interest" description="Disordered" evidence="2">
    <location>
        <begin position="168"/>
        <end position="245"/>
    </location>
</feature>
<reference evidence="4 5" key="1">
    <citation type="journal article" date="2018" name="BMC Genomics">
        <title>Comparative genome analyses reveal sequence features reflecting distinct modes of host-adaptation between dicot and monocot powdery mildew.</title>
        <authorList>
            <person name="Wu Y."/>
            <person name="Ma X."/>
            <person name="Pan Z."/>
            <person name="Kale S.D."/>
            <person name="Song Y."/>
            <person name="King H."/>
            <person name="Zhang Q."/>
            <person name="Presley C."/>
            <person name="Deng X."/>
            <person name="Wei C.I."/>
            <person name="Xiao S."/>
        </authorList>
    </citation>
    <scope>NUCLEOTIDE SEQUENCE [LARGE SCALE GENOMIC DNA]</scope>
    <source>
        <strain evidence="4">UMSG1</strain>
    </source>
</reference>
<dbReference type="SMART" id="SM00288">
    <property type="entry name" value="VHS"/>
    <property type="match status" value="1"/>
</dbReference>
<feature type="compositionally biased region" description="Low complexity" evidence="2">
    <location>
        <begin position="228"/>
        <end position="240"/>
    </location>
</feature>
<dbReference type="InterPro" id="IPR008942">
    <property type="entry name" value="ENTH_VHS"/>
</dbReference>
<dbReference type="Gene3D" id="1.25.40.90">
    <property type="match status" value="1"/>
</dbReference>
<dbReference type="InterPro" id="IPR045007">
    <property type="entry name" value="LSB5"/>
</dbReference>
<dbReference type="GO" id="GO:0051666">
    <property type="term" value="P:actin cortical patch localization"/>
    <property type="evidence" value="ECO:0007669"/>
    <property type="project" value="TreeGrafter"/>
</dbReference>
<feature type="compositionally biased region" description="Basic and acidic residues" evidence="2">
    <location>
        <begin position="168"/>
        <end position="197"/>
    </location>
</feature>
<evidence type="ECO:0000313" key="5">
    <source>
        <dbReference type="Proteomes" id="UP000285326"/>
    </source>
</evidence>
<dbReference type="PANTHER" id="PTHR47789">
    <property type="entry name" value="LAS SEVENTEEN-BINDING PROTEIN 5"/>
    <property type="match status" value="1"/>
</dbReference>
<dbReference type="AlphaFoldDB" id="A0A420J0Q1"/>
<dbReference type="EMBL" id="MCBS01019448">
    <property type="protein sequence ID" value="RKF80328.1"/>
    <property type="molecule type" value="Genomic_DNA"/>
</dbReference>
<dbReference type="InterPro" id="IPR044103">
    <property type="entry name" value="GAT_LSB5"/>
</dbReference>
<gene>
    <name evidence="4" type="ORF">GcM1_194017</name>
</gene>
<evidence type="ECO:0000256" key="1">
    <source>
        <dbReference type="ARBA" id="ARBA00011446"/>
    </source>
</evidence>
<feature type="compositionally biased region" description="Basic and acidic residues" evidence="2">
    <location>
        <begin position="433"/>
        <end position="442"/>
    </location>
</feature>
<feature type="region of interest" description="Disordered" evidence="2">
    <location>
        <begin position="397"/>
        <end position="442"/>
    </location>
</feature>
<comment type="caution">
    <text evidence="4">The sequence shown here is derived from an EMBL/GenBank/DDBJ whole genome shotgun (WGS) entry which is preliminary data.</text>
</comment>
<feature type="domain" description="VHS" evidence="3">
    <location>
        <begin position="54"/>
        <end position="160"/>
    </location>
</feature>
<organism evidence="4 5">
    <name type="scientific">Golovinomyces cichoracearum</name>
    <dbReference type="NCBI Taxonomy" id="62708"/>
    <lineage>
        <taxon>Eukaryota</taxon>
        <taxon>Fungi</taxon>
        <taxon>Dikarya</taxon>
        <taxon>Ascomycota</taxon>
        <taxon>Pezizomycotina</taxon>
        <taxon>Leotiomycetes</taxon>
        <taxon>Erysiphales</taxon>
        <taxon>Erysiphaceae</taxon>
        <taxon>Golovinomyces</taxon>
    </lineage>
</organism>
<dbReference type="Pfam" id="PF00790">
    <property type="entry name" value="VHS"/>
    <property type="match status" value="1"/>
</dbReference>
<comment type="subunit">
    <text evidence="1">Component of the ESCRT-0 complex composed of HSE1 and VPS27.</text>
</comment>
<dbReference type="SUPFAM" id="SSF89009">
    <property type="entry name" value="GAT-like domain"/>
    <property type="match status" value="1"/>
</dbReference>
<dbReference type="GO" id="GO:0030479">
    <property type="term" value="C:actin cortical patch"/>
    <property type="evidence" value="ECO:0007669"/>
    <property type="project" value="TreeGrafter"/>
</dbReference>
<evidence type="ECO:0000256" key="2">
    <source>
        <dbReference type="SAM" id="MobiDB-lite"/>
    </source>
</evidence>
<dbReference type="GO" id="GO:0006897">
    <property type="term" value="P:endocytosis"/>
    <property type="evidence" value="ECO:0007669"/>
    <property type="project" value="InterPro"/>
</dbReference>
<dbReference type="GO" id="GO:0035091">
    <property type="term" value="F:phosphatidylinositol binding"/>
    <property type="evidence" value="ECO:0007669"/>
    <property type="project" value="InterPro"/>
</dbReference>
<dbReference type="Proteomes" id="UP000285326">
    <property type="component" value="Unassembled WGS sequence"/>
</dbReference>
<dbReference type="SUPFAM" id="SSF48464">
    <property type="entry name" value="ENTH/VHS domain"/>
    <property type="match status" value="1"/>
</dbReference>
<proteinExistence type="predicted"/>
<dbReference type="PROSITE" id="PS50179">
    <property type="entry name" value="VHS"/>
    <property type="match status" value="1"/>
</dbReference>
<protein>
    <submittedName>
        <fullName evidence="4">VHS domain-containing protein</fullName>
    </submittedName>
</protein>
<evidence type="ECO:0000313" key="4">
    <source>
        <dbReference type="EMBL" id="RKF80328.1"/>
    </source>
</evidence>
<name>A0A420J0Q1_9PEZI</name>